<feature type="transmembrane region" description="Helical" evidence="5">
    <location>
        <begin position="166"/>
        <end position="188"/>
    </location>
</feature>
<organism evidence="7 8">
    <name type="scientific">Nocardia yunnanensis</name>
    <dbReference type="NCBI Taxonomy" id="2382165"/>
    <lineage>
        <taxon>Bacteria</taxon>
        <taxon>Bacillati</taxon>
        <taxon>Actinomycetota</taxon>
        <taxon>Actinomycetes</taxon>
        <taxon>Mycobacteriales</taxon>
        <taxon>Nocardiaceae</taxon>
        <taxon>Nocardia</taxon>
    </lineage>
</organism>
<keyword evidence="3 5" id="KW-1133">Transmembrane helix</keyword>
<dbReference type="Gene3D" id="1.20.1250.20">
    <property type="entry name" value="MFS general substrate transporter like domains"/>
    <property type="match status" value="1"/>
</dbReference>
<dbReference type="OrthoDB" id="7584869at2"/>
<feature type="domain" description="Major facilitator superfamily (MFS) profile" evidence="6">
    <location>
        <begin position="40"/>
        <end position="216"/>
    </location>
</feature>
<keyword evidence="8" id="KW-1185">Reference proteome</keyword>
<proteinExistence type="predicted"/>
<comment type="subcellular location">
    <subcellularLocation>
        <location evidence="1">Cell membrane</location>
        <topology evidence="1">Multi-pass membrane protein</topology>
    </subcellularLocation>
</comment>
<dbReference type="Proteomes" id="UP000267164">
    <property type="component" value="Chromosome"/>
</dbReference>
<reference evidence="7 8" key="1">
    <citation type="submission" date="2018-09" db="EMBL/GenBank/DDBJ databases">
        <title>Nocardia yunnanensis sp. nov., an actinomycete isolated from a soil sample.</title>
        <authorList>
            <person name="Zhang J."/>
        </authorList>
    </citation>
    <scope>NUCLEOTIDE SEQUENCE [LARGE SCALE GENOMIC DNA]</scope>
    <source>
        <strain evidence="7 8">CFHS0054</strain>
    </source>
</reference>
<feature type="transmembrane region" description="Helical" evidence="5">
    <location>
        <begin position="135"/>
        <end position="154"/>
    </location>
</feature>
<name>A0A386ZNX4_9NOCA</name>
<evidence type="ECO:0000256" key="3">
    <source>
        <dbReference type="ARBA" id="ARBA00022989"/>
    </source>
</evidence>
<dbReference type="RefSeq" id="WP_120744568.1">
    <property type="nucleotide sequence ID" value="NZ_CP032568.1"/>
</dbReference>
<dbReference type="GO" id="GO:0022857">
    <property type="term" value="F:transmembrane transporter activity"/>
    <property type="evidence" value="ECO:0007669"/>
    <property type="project" value="InterPro"/>
</dbReference>
<dbReference type="EMBL" id="CP032568">
    <property type="protein sequence ID" value="AYF79492.1"/>
    <property type="molecule type" value="Genomic_DNA"/>
</dbReference>
<sequence length="216" mass="22038">MSAPDSPHSSCIPESFTEPFASAAAPSTTLNRVGPAFVAIYVLAIFGMWTAALTPTTITLALRVSQLTSSDASVTYSIVAAVGALISLPAQPFFGRLADITRSRFGRRRPWLVASAVGVLVGTGVMAASNSIPGLLIGWIITSVTGTIALTVLSSMIADSIPLHRAGFVAGLAGAAQGVGLMAGALIVRLTSDMTALVHTGNSRRGSGIDLRGDTA</sequence>
<gene>
    <name evidence="7" type="ORF">D7D52_30000</name>
</gene>
<evidence type="ECO:0000313" key="7">
    <source>
        <dbReference type="EMBL" id="AYF79492.1"/>
    </source>
</evidence>
<evidence type="ECO:0000256" key="1">
    <source>
        <dbReference type="ARBA" id="ARBA00004651"/>
    </source>
</evidence>
<protein>
    <submittedName>
        <fullName evidence="7">MFS transporter</fullName>
    </submittedName>
</protein>
<dbReference type="AlphaFoldDB" id="A0A386ZNX4"/>
<dbReference type="PROSITE" id="PS50850">
    <property type="entry name" value="MFS"/>
    <property type="match status" value="1"/>
</dbReference>
<dbReference type="InterPro" id="IPR036259">
    <property type="entry name" value="MFS_trans_sf"/>
</dbReference>
<feature type="transmembrane region" description="Helical" evidence="5">
    <location>
        <begin position="111"/>
        <end position="129"/>
    </location>
</feature>
<feature type="transmembrane region" description="Helical" evidence="5">
    <location>
        <begin position="72"/>
        <end position="90"/>
    </location>
</feature>
<feature type="transmembrane region" description="Helical" evidence="5">
    <location>
        <begin position="33"/>
        <end position="52"/>
    </location>
</feature>
<dbReference type="KEGG" id="nyu:D7D52_30000"/>
<accession>A0A386ZNX4</accession>
<dbReference type="GO" id="GO:0005886">
    <property type="term" value="C:plasma membrane"/>
    <property type="evidence" value="ECO:0007669"/>
    <property type="project" value="UniProtKB-SubCell"/>
</dbReference>
<dbReference type="PANTHER" id="PTHR23528:SF1">
    <property type="entry name" value="MAJOR FACILITATOR SUPERFAMILY (MFS) PROFILE DOMAIN-CONTAINING PROTEIN"/>
    <property type="match status" value="1"/>
</dbReference>
<evidence type="ECO:0000256" key="5">
    <source>
        <dbReference type="SAM" id="Phobius"/>
    </source>
</evidence>
<dbReference type="InterPro" id="IPR020846">
    <property type="entry name" value="MFS_dom"/>
</dbReference>
<dbReference type="Pfam" id="PF07690">
    <property type="entry name" value="MFS_1"/>
    <property type="match status" value="1"/>
</dbReference>
<keyword evidence="4 5" id="KW-0472">Membrane</keyword>
<dbReference type="InterPro" id="IPR011701">
    <property type="entry name" value="MFS"/>
</dbReference>
<keyword evidence="2 5" id="KW-0812">Transmembrane</keyword>
<dbReference type="PANTHER" id="PTHR23528">
    <property type="match status" value="1"/>
</dbReference>
<evidence type="ECO:0000313" key="8">
    <source>
        <dbReference type="Proteomes" id="UP000267164"/>
    </source>
</evidence>
<dbReference type="SUPFAM" id="SSF103473">
    <property type="entry name" value="MFS general substrate transporter"/>
    <property type="match status" value="1"/>
</dbReference>
<evidence type="ECO:0000256" key="4">
    <source>
        <dbReference type="ARBA" id="ARBA00023136"/>
    </source>
</evidence>
<evidence type="ECO:0000259" key="6">
    <source>
        <dbReference type="PROSITE" id="PS50850"/>
    </source>
</evidence>
<evidence type="ECO:0000256" key="2">
    <source>
        <dbReference type="ARBA" id="ARBA00022692"/>
    </source>
</evidence>